<sequence>MSDEKIVVYRLIPQDADGGINISAEQVLKAHYEHALTHDGRVVFTATSSKLYDKAKQIILLLPHSDVALKTDIHSSGKFSNDTFDSQFSVPEKFQQETLEDEIAKGVAWYQLENTQLLIRKELKNQYIVENNGNDISDYKGNSPFYAIHR</sequence>
<dbReference type="EMBL" id="LS483364">
    <property type="protein sequence ID" value="SQF72183.1"/>
    <property type="molecule type" value="Genomic_DNA"/>
</dbReference>
<organism evidence="1 2">
    <name type="scientific">Streptococcus sanguinis</name>
    <dbReference type="NCBI Taxonomy" id="1305"/>
    <lineage>
        <taxon>Bacteria</taxon>
        <taxon>Bacillati</taxon>
        <taxon>Bacillota</taxon>
        <taxon>Bacilli</taxon>
        <taxon>Lactobacillales</taxon>
        <taxon>Streptococcaceae</taxon>
        <taxon>Streptococcus</taxon>
    </lineage>
</organism>
<dbReference type="AlphaFoldDB" id="A0A2X3YT98"/>
<evidence type="ECO:0000313" key="2">
    <source>
        <dbReference type="Proteomes" id="UP000248534"/>
    </source>
</evidence>
<proteinExistence type="predicted"/>
<evidence type="ECO:0000313" key="1">
    <source>
        <dbReference type="EMBL" id="SQF72183.1"/>
    </source>
</evidence>
<dbReference type="RefSeq" id="WP_111676697.1">
    <property type="nucleotide sequence ID" value="NZ_LS483364.1"/>
</dbReference>
<reference evidence="1 2" key="1">
    <citation type="submission" date="2018-06" db="EMBL/GenBank/DDBJ databases">
        <authorList>
            <consortium name="Pathogen Informatics"/>
            <person name="Doyle S."/>
        </authorList>
    </citation>
    <scope>NUCLEOTIDE SEQUENCE [LARGE SCALE GENOMIC DNA]</scope>
    <source>
        <strain evidence="1 2">NCTC11086</strain>
    </source>
</reference>
<name>A0A2X3YT98_STRSA</name>
<accession>A0A2X3YT98</accession>
<protein>
    <submittedName>
        <fullName evidence="1">Uncharacterized protein</fullName>
    </submittedName>
</protein>
<dbReference type="Proteomes" id="UP000248534">
    <property type="component" value="Chromosome 1"/>
</dbReference>
<gene>
    <name evidence="1" type="ORF">NCTC11086_02139</name>
</gene>